<dbReference type="GO" id="GO:0030313">
    <property type="term" value="C:cell envelope"/>
    <property type="evidence" value="ECO:0007669"/>
    <property type="project" value="UniProtKB-SubCell"/>
</dbReference>
<keyword evidence="3" id="KW-0813">Transport</keyword>
<accession>A0A3D9IG05</accession>
<comment type="caution">
    <text evidence="6">The sequence shown here is derived from an EMBL/GenBank/DDBJ whole genome shotgun (WGS) entry which is preliminary data.</text>
</comment>
<dbReference type="EMBL" id="QRDZ01000029">
    <property type="protein sequence ID" value="RED60702.1"/>
    <property type="molecule type" value="Genomic_DNA"/>
</dbReference>
<comment type="subcellular location">
    <subcellularLocation>
        <location evidence="1">Cell envelope</location>
    </subcellularLocation>
</comment>
<evidence type="ECO:0000256" key="5">
    <source>
        <dbReference type="SAM" id="SignalP"/>
    </source>
</evidence>
<dbReference type="PANTHER" id="PTHR43649">
    <property type="entry name" value="ARABINOSE-BINDING PROTEIN-RELATED"/>
    <property type="match status" value="1"/>
</dbReference>
<organism evidence="6 7">
    <name type="scientific">Cohnella phaseoli</name>
    <dbReference type="NCBI Taxonomy" id="456490"/>
    <lineage>
        <taxon>Bacteria</taxon>
        <taxon>Bacillati</taxon>
        <taxon>Bacillota</taxon>
        <taxon>Bacilli</taxon>
        <taxon>Bacillales</taxon>
        <taxon>Paenibacillaceae</taxon>
        <taxon>Cohnella</taxon>
    </lineage>
</organism>
<dbReference type="AlphaFoldDB" id="A0A3D9IG05"/>
<proteinExistence type="inferred from homology"/>
<name>A0A3D9IG05_9BACL</name>
<dbReference type="InterPro" id="IPR006059">
    <property type="entry name" value="SBP"/>
</dbReference>
<dbReference type="PROSITE" id="PS51257">
    <property type="entry name" value="PROKAR_LIPOPROTEIN"/>
    <property type="match status" value="1"/>
</dbReference>
<dbReference type="SUPFAM" id="SSF53850">
    <property type="entry name" value="Periplasmic binding protein-like II"/>
    <property type="match status" value="1"/>
</dbReference>
<evidence type="ECO:0000313" key="7">
    <source>
        <dbReference type="Proteomes" id="UP000256977"/>
    </source>
</evidence>
<comment type="similarity">
    <text evidence="2">Belongs to the bacterial solute-binding protein 1 family.</text>
</comment>
<dbReference type="Proteomes" id="UP000256977">
    <property type="component" value="Unassembled WGS sequence"/>
</dbReference>
<dbReference type="InterPro" id="IPR050490">
    <property type="entry name" value="Bact_solute-bd_prot1"/>
</dbReference>
<evidence type="ECO:0000256" key="2">
    <source>
        <dbReference type="ARBA" id="ARBA00008520"/>
    </source>
</evidence>
<evidence type="ECO:0000256" key="1">
    <source>
        <dbReference type="ARBA" id="ARBA00004196"/>
    </source>
</evidence>
<keyword evidence="4 5" id="KW-0732">Signal</keyword>
<dbReference type="Pfam" id="PF13416">
    <property type="entry name" value="SBP_bac_8"/>
    <property type="match status" value="1"/>
</dbReference>
<evidence type="ECO:0000256" key="3">
    <source>
        <dbReference type="ARBA" id="ARBA00022448"/>
    </source>
</evidence>
<protein>
    <submittedName>
        <fullName evidence="6">Multiple sugar transport system substrate-binding protein</fullName>
    </submittedName>
</protein>
<evidence type="ECO:0000256" key="4">
    <source>
        <dbReference type="ARBA" id="ARBA00022729"/>
    </source>
</evidence>
<evidence type="ECO:0000313" key="6">
    <source>
        <dbReference type="EMBL" id="RED60702.1"/>
    </source>
</evidence>
<keyword evidence="7" id="KW-1185">Reference proteome</keyword>
<keyword evidence="6" id="KW-0762">Sugar transport</keyword>
<dbReference type="Gene3D" id="3.40.190.10">
    <property type="entry name" value="Periplasmic binding protein-like II"/>
    <property type="match status" value="1"/>
</dbReference>
<sequence>MKLKKRSMTLIAATALALLSAGCASKPDGGGEWKKFEKDEQAVLKVMYWDEQSFHEEYGNLFRSQYPNVEFEVIGLPVGSDPSLSVTELYNRYIDANKPDILFVDKHRWLVEEGRLLELDPIIKQQQFDLDGYMPAVLSKLREEGDGKLYGLSPNFRSFGIYYNAEMFRKYGVEPPTDSMTWEEIFELARRFPADGAEDERIYGFSLDGFAPPLADVLYSLMSQNKKILDSSGTAVGLDGDSWKRTFESIVSVVRSGAYYVPTPEETAKRTRFEEDDRFLMGKSAMTYRDHFYLRQVDNSSLDWAVVTAPVDARNRTQSSVYELGPAFVISSQSANPRAAWEFVKYANSAEFAQIRSNASSDFLFSRTEYIRSPSKRDISALYKLDPIANATDEFVAFEPRVRIDLVQLIASELAAAGAGQKTLDEAIAAMREDGGALLVEAKAKMK</sequence>
<dbReference type="PANTHER" id="PTHR43649:SF31">
    <property type="entry name" value="SN-GLYCEROL-3-PHOSPHATE-BINDING PERIPLASMIC PROTEIN UGPB"/>
    <property type="match status" value="1"/>
</dbReference>
<feature type="chain" id="PRO_5017782474" evidence="5">
    <location>
        <begin position="27"/>
        <end position="447"/>
    </location>
</feature>
<reference evidence="6 7" key="1">
    <citation type="submission" date="2018-07" db="EMBL/GenBank/DDBJ databases">
        <title>Genomic Encyclopedia of Type Strains, Phase III (KMG-III): the genomes of soil and plant-associated and newly described type strains.</title>
        <authorList>
            <person name="Whitman W."/>
        </authorList>
    </citation>
    <scope>NUCLEOTIDE SEQUENCE [LARGE SCALE GENOMIC DNA]</scope>
    <source>
        <strain evidence="6 7">CECT 7287</strain>
    </source>
</reference>
<feature type="signal peptide" evidence="5">
    <location>
        <begin position="1"/>
        <end position="26"/>
    </location>
</feature>
<gene>
    <name evidence="6" type="ORF">DFP98_129115</name>
</gene>
<dbReference type="RefSeq" id="WP_181918001.1">
    <property type="nucleotide sequence ID" value="NZ_QRDZ01000029.1"/>
</dbReference>